<dbReference type="GO" id="GO:0008616">
    <property type="term" value="P:tRNA queuosine(34) biosynthetic process"/>
    <property type="evidence" value="ECO:0007669"/>
    <property type="project" value="UniProtKB-UniRule"/>
</dbReference>
<feature type="binding site" evidence="4">
    <location>
        <position position="363"/>
    </location>
    <ligand>
        <name>Zn(2+)</name>
        <dbReference type="ChEBI" id="CHEBI:29105"/>
    </ligand>
</feature>
<dbReference type="SUPFAM" id="SSF51713">
    <property type="entry name" value="tRNA-guanine transglycosylase"/>
    <property type="match status" value="1"/>
</dbReference>
<proteinExistence type="inferred from homology"/>
<dbReference type="PANTHER" id="PTHR46499:SF1">
    <property type="entry name" value="QUEUINE TRNA-RIBOSYLTRANSFERASE"/>
    <property type="match status" value="1"/>
</dbReference>
<comment type="caution">
    <text evidence="6">The sequence shown here is derived from an EMBL/GenBank/DDBJ whole genome shotgun (WGS) entry which is preliminary data.</text>
</comment>
<evidence type="ECO:0000256" key="2">
    <source>
        <dbReference type="ARBA" id="ARBA00022679"/>
    </source>
</evidence>
<dbReference type="AlphaFoldDB" id="A0A8S8XEI6"/>
<keyword evidence="2 4" id="KW-0808">Transferase</keyword>
<comment type="subunit">
    <text evidence="4">Homodimer. Within each dimer, one monomer is responsible for RNA recognition and catalysis, while the other monomer binds to the replacement base PreQ1.</text>
</comment>
<feature type="active site" description="Nucleophile" evidence="4">
    <location>
        <position position="291"/>
    </location>
</feature>
<keyword evidence="3 4" id="KW-0819">tRNA processing</keyword>
<dbReference type="PANTHER" id="PTHR46499">
    <property type="entry name" value="QUEUINE TRNA-RIBOSYLTRANSFERASE"/>
    <property type="match status" value="1"/>
</dbReference>
<evidence type="ECO:0000313" key="7">
    <source>
        <dbReference type="Proteomes" id="UP000681075"/>
    </source>
</evidence>
<dbReference type="Pfam" id="PF01702">
    <property type="entry name" value="TGT"/>
    <property type="match status" value="1"/>
</dbReference>
<feature type="domain" description="tRNA-guanine(15) transglycosylase-like" evidence="5">
    <location>
        <begin position="16"/>
        <end position="394"/>
    </location>
</feature>
<protein>
    <recommendedName>
        <fullName evidence="4">Queuine tRNA-ribosyltransferase</fullName>
        <ecNumber evidence="4">2.4.2.29</ecNumber>
    </recommendedName>
    <alternativeName>
        <fullName evidence="4">Guanine insertion enzyme</fullName>
    </alternativeName>
    <alternativeName>
        <fullName evidence="4">tRNA-guanine transglycosylase</fullName>
    </alternativeName>
</protein>
<dbReference type="Gene3D" id="3.20.20.105">
    <property type="entry name" value="Queuine tRNA-ribosyltransferase-like"/>
    <property type="match status" value="1"/>
</dbReference>
<dbReference type="InterPro" id="IPR002616">
    <property type="entry name" value="tRNA_ribo_trans-like"/>
</dbReference>
<keyword evidence="1 4" id="KW-0328">Glycosyltransferase</keyword>
<keyword evidence="7" id="KW-1185">Reference proteome</keyword>
<feature type="binding site" evidence="4">
    <location>
        <position position="169"/>
    </location>
    <ligand>
        <name>substrate</name>
    </ligand>
</feature>
<dbReference type="HAMAP" id="MF_00168">
    <property type="entry name" value="Q_tRNA_Tgt"/>
    <property type="match status" value="1"/>
</dbReference>
<feature type="region of interest" description="RNA binding; important for wobble base 34 recognition" evidence="4">
    <location>
        <begin position="296"/>
        <end position="300"/>
    </location>
</feature>
<evidence type="ECO:0000256" key="3">
    <source>
        <dbReference type="ARBA" id="ARBA00022694"/>
    </source>
</evidence>
<dbReference type="GO" id="GO:0005737">
    <property type="term" value="C:cytoplasm"/>
    <property type="evidence" value="ECO:0007669"/>
    <property type="project" value="TreeGrafter"/>
</dbReference>
<evidence type="ECO:0000313" key="6">
    <source>
        <dbReference type="EMBL" id="GIL40319.1"/>
    </source>
</evidence>
<name>A0A8S8XEI6_9PROT</name>
<dbReference type="InterPro" id="IPR036511">
    <property type="entry name" value="TGT-like_sf"/>
</dbReference>
<keyword evidence="4" id="KW-0862">Zinc</keyword>
<evidence type="ECO:0000259" key="5">
    <source>
        <dbReference type="Pfam" id="PF01702"/>
    </source>
</evidence>
<feature type="binding site" evidence="4">
    <location>
        <position position="334"/>
    </location>
    <ligand>
        <name>Zn(2+)</name>
        <dbReference type="ChEBI" id="CHEBI:29105"/>
    </ligand>
</feature>
<feature type="region of interest" description="RNA binding" evidence="4">
    <location>
        <begin position="272"/>
        <end position="278"/>
    </location>
</feature>
<feature type="binding site" evidence="4">
    <location>
        <position position="337"/>
    </location>
    <ligand>
        <name>Zn(2+)</name>
        <dbReference type="ChEBI" id="CHEBI:29105"/>
    </ligand>
</feature>
<dbReference type="NCBIfam" id="TIGR00430">
    <property type="entry name" value="Q_tRNA_tgt"/>
    <property type="match status" value="1"/>
</dbReference>
<dbReference type="NCBIfam" id="TIGR00449">
    <property type="entry name" value="tgt_general"/>
    <property type="match status" value="1"/>
</dbReference>
<feature type="binding site" evidence="4">
    <location>
        <position position="242"/>
    </location>
    <ligand>
        <name>substrate</name>
    </ligand>
</feature>
<accession>A0A8S8XEI6</accession>
<keyword evidence="4" id="KW-0479">Metal-binding</keyword>
<evidence type="ECO:0000256" key="4">
    <source>
        <dbReference type="HAMAP-Rule" id="MF_00168"/>
    </source>
</evidence>
<comment type="catalytic activity">
    <reaction evidence="4">
        <text>7-aminomethyl-7-carbaguanine + guanosine(34) in tRNA = 7-aminomethyl-7-carbaguanosine(34) in tRNA + guanine</text>
        <dbReference type="Rhea" id="RHEA:24104"/>
        <dbReference type="Rhea" id="RHEA-COMP:10341"/>
        <dbReference type="Rhea" id="RHEA-COMP:10342"/>
        <dbReference type="ChEBI" id="CHEBI:16235"/>
        <dbReference type="ChEBI" id="CHEBI:58703"/>
        <dbReference type="ChEBI" id="CHEBI:74269"/>
        <dbReference type="ChEBI" id="CHEBI:82833"/>
        <dbReference type="EC" id="2.4.2.29"/>
    </reaction>
</comment>
<evidence type="ECO:0000256" key="1">
    <source>
        <dbReference type="ARBA" id="ARBA00022676"/>
    </source>
</evidence>
<feature type="binding site" evidence="4">
    <location>
        <begin position="95"/>
        <end position="99"/>
    </location>
    <ligand>
        <name>substrate</name>
    </ligand>
</feature>
<organism evidence="6 7">
    <name type="scientific">Roseiterribacter gracilis</name>
    <dbReference type="NCBI Taxonomy" id="2812848"/>
    <lineage>
        <taxon>Bacteria</taxon>
        <taxon>Pseudomonadati</taxon>
        <taxon>Pseudomonadota</taxon>
        <taxon>Alphaproteobacteria</taxon>
        <taxon>Rhodospirillales</taxon>
        <taxon>Roseiterribacteraceae</taxon>
        <taxon>Roseiterribacter</taxon>
    </lineage>
</organism>
<feature type="binding site" evidence="4">
    <location>
        <position position="332"/>
    </location>
    <ligand>
        <name>Zn(2+)</name>
        <dbReference type="ChEBI" id="CHEBI:29105"/>
    </ligand>
</feature>
<reference evidence="6" key="1">
    <citation type="submission" date="2021-02" db="EMBL/GenBank/DDBJ databases">
        <title>Genome sequence of Rhodospirillales sp. strain TMPK1 isolated from soil.</title>
        <authorList>
            <person name="Nakai R."/>
            <person name="Kusada H."/>
            <person name="Tamaki H."/>
        </authorList>
    </citation>
    <scope>NUCLEOTIDE SEQUENCE</scope>
    <source>
        <strain evidence="6">TMPK1</strain>
    </source>
</reference>
<feature type="active site" description="Proton acceptor" evidence="4">
    <location>
        <position position="95"/>
    </location>
</feature>
<dbReference type="EMBL" id="BOPV01000001">
    <property type="protein sequence ID" value="GIL40319.1"/>
    <property type="molecule type" value="Genomic_DNA"/>
</dbReference>
<gene>
    <name evidence="4 6" type="primary">tgt</name>
    <name evidence="6" type="ORF">TMPK1_25560</name>
</gene>
<comment type="pathway">
    <text evidence="4">tRNA modification; tRNA-queuosine biosynthesis.</text>
</comment>
<comment type="similarity">
    <text evidence="4">Belongs to the queuine tRNA-ribosyltransferase family.</text>
</comment>
<dbReference type="InterPro" id="IPR050076">
    <property type="entry name" value="ArchSynthase1/Queuine_TRR"/>
</dbReference>
<dbReference type="GO" id="GO:0008479">
    <property type="term" value="F:tRNA-guanosine(34) queuine transglycosylase activity"/>
    <property type="evidence" value="ECO:0007669"/>
    <property type="project" value="UniProtKB-UniRule"/>
</dbReference>
<dbReference type="GO" id="GO:0046872">
    <property type="term" value="F:metal ion binding"/>
    <property type="evidence" value="ECO:0007669"/>
    <property type="project" value="UniProtKB-KW"/>
</dbReference>
<sequence length="402" mass="43700">MSTEFSFEVLQRSDDSAARRGRLTTPHGVVQTPAFIFCATKAAIKGVTMAQMRDAGAEIVLSNTYHLMIQPGADVVEALGGLQSMTGWNGPMLTDSGGFQIFSMGHGSIADEIKGRRSPNGGRATTLLKIEESGATFRSYLDGRKLTLTPEESVRIQRKLGADLVVQLDECTPFHVDRDYTRKSMLLSQRWGDRSLAEFARLNDDGRQAMYGIVQGGTFEDLRRDSASWTRDRDFFGTAVGGTLGGSKAQMEDVVGMAMAHVHPDRPVHLLGIGGIRDIFMGVALGIDTFDCVSPTRIARHGWALVEGAPGERINLRNAGFKTDTGPLDPRCACYACKTASRGYVHHLLKAGEMLGAQLVSIHNVATMTRLLREVRAAIETGTLADARRRWVADEPASEEAA</sequence>
<feature type="binding site" evidence="4">
    <location>
        <position position="215"/>
    </location>
    <ligand>
        <name>substrate</name>
    </ligand>
</feature>
<comment type="cofactor">
    <cofactor evidence="4">
        <name>Zn(2+)</name>
        <dbReference type="ChEBI" id="CHEBI:29105"/>
    </cofactor>
    <text evidence="4">Binds 1 zinc ion per subunit.</text>
</comment>
<dbReference type="InterPro" id="IPR004803">
    <property type="entry name" value="TGT"/>
</dbReference>
<dbReference type="EC" id="2.4.2.29" evidence="4"/>
<comment type="function">
    <text evidence="4">Catalyzes the base-exchange of a guanine (G) residue with the queuine precursor 7-aminomethyl-7-deazaguanine (PreQ1) at position 34 (anticodon wobble position) in tRNAs with GU(N) anticodons (tRNA-Asp, -Asn, -His and -Tyr). Catalysis occurs through a double-displacement mechanism. The nucleophile active site attacks the C1' of nucleotide 34 to detach the guanine base from the RNA, forming a covalent enzyme-RNA intermediate. The proton acceptor active site deprotonates the incoming PreQ1, allowing a nucleophilic attack on the C1' of the ribose to form the product. After dissociation, two additional enzymatic reactions on the tRNA convert PreQ1 to queuine (Q), resulting in the hypermodified nucleoside queuosine (7-(((4,5-cis-dihydroxy-2-cyclopenten-1-yl)amino)methyl)-7-deazaguanosine).</text>
</comment>
<keyword evidence="4" id="KW-0671">Queuosine biosynthesis</keyword>
<dbReference type="Proteomes" id="UP000681075">
    <property type="component" value="Unassembled WGS sequence"/>
</dbReference>